<dbReference type="EMBL" id="JAULSJ010000011">
    <property type="protein sequence ID" value="MDO3425025.1"/>
    <property type="molecule type" value="Genomic_DNA"/>
</dbReference>
<name>A0ABT8U1U1_9FLAO</name>
<proteinExistence type="predicted"/>
<comment type="caution">
    <text evidence="1">The sequence shown here is derived from an EMBL/GenBank/DDBJ whole genome shotgun (WGS) entry which is preliminary data.</text>
</comment>
<organism evidence="1 2">
    <name type="scientific">Chryseobacterium urinae</name>
    <dbReference type="NCBI Taxonomy" id="3058400"/>
    <lineage>
        <taxon>Bacteria</taxon>
        <taxon>Pseudomonadati</taxon>
        <taxon>Bacteroidota</taxon>
        <taxon>Flavobacteriia</taxon>
        <taxon>Flavobacteriales</taxon>
        <taxon>Weeksellaceae</taxon>
        <taxon>Chryseobacterium group</taxon>
        <taxon>Chryseobacterium</taxon>
    </lineage>
</organism>
<accession>A0ABT8U1U1</accession>
<dbReference type="RefSeq" id="WP_302715759.1">
    <property type="nucleotide sequence ID" value="NZ_JAULSJ010000011.1"/>
</dbReference>
<dbReference type="Proteomes" id="UP001168128">
    <property type="component" value="Unassembled WGS sequence"/>
</dbReference>
<gene>
    <name evidence="1" type="ORF">QWT87_09000</name>
</gene>
<keyword evidence="2" id="KW-1185">Reference proteome</keyword>
<sequence>MNSCGVLILHSSFMLHRYNSYGIFMYRKSKDKMVLDSKRSTINHQL</sequence>
<evidence type="ECO:0000313" key="1">
    <source>
        <dbReference type="EMBL" id="MDO3425025.1"/>
    </source>
</evidence>
<protein>
    <submittedName>
        <fullName evidence="1">Uncharacterized protein</fullName>
    </submittedName>
</protein>
<reference evidence="1" key="1">
    <citation type="submission" date="2023-07" db="EMBL/GenBank/DDBJ databases">
        <title>AMR profile of multidrug- resistance Chryseobacterium gambrini related strain.</title>
        <authorList>
            <person name="Kirdat K."/>
            <person name="Bhatt A."/>
            <person name="Kuyare S."/>
            <person name="Yadav A."/>
        </authorList>
    </citation>
    <scope>NUCLEOTIDE SEQUENCE</scope>
    <source>
        <strain evidence="1">APV-1</strain>
    </source>
</reference>
<evidence type="ECO:0000313" key="2">
    <source>
        <dbReference type="Proteomes" id="UP001168128"/>
    </source>
</evidence>